<dbReference type="PATRIC" id="fig|1129367.4.peg.2386"/>
<evidence type="ECO:0000313" key="2">
    <source>
        <dbReference type="Proteomes" id="UP000033434"/>
    </source>
</evidence>
<dbReference type="Proteomes" id="UP000033434">
    <property type="component" value="Unassembled WGS sequence"/>
</dbReference>
<proteinExistence type="predicted"/>
<gene>
    <name evidence="1" type="ORF">N479_12955</name>
</gene>
<sequence>MHLLNEDIKCKPVEEDGCKDHFQDGRFKTQILYGELFFVQFNLT</sequence>
<dbReference type="AlphaFoldDB" id="A0A0F6AC21"/>
<dbReference type="EMBL" id="AUXW01000142">
    <property type="protein sequence ID" value="KKE83730.1"/>
    <property type="molecule type" value="Genomic_DNA"/>
</dbReference>
<evidence type="ECO:0000313" key="1">
    <source>
        <dbReference type="EMBL" id="KKE83730.1"/>
    </source>
</evidence>
<accession>A0A0F6AC21</accession>
<organism evidence="1 2">
    <name type="scientific">Pseudoalteromonas luteoviolacea S4054</name>
    <dbReference type="NCBI Taxonomy" id="1129367"/>
    <lineage>
        <taxon>Bacteria</taxon>
        <taxon>Pseudomonadati</taxon>
        <taxon>Pseudomonadota</taxon>
        <taxon>Gammaproteobacteria</taxon>
        <taxon>Alteromonadales</taxon>
        <taxon>Pseudoalteromonadaceae</taxon>
        <taxon>Pseudoalteromonas</taxon>
    </lineage>
</organism>
<name>A0A0F6AC21_9GAMM</name>
<reference evidence="1 2" key="1">
    <citation type="journal article" date="2015" name="BMC Genomics">
        <title>Genome mining reveals unlocked bioactive potential of marine Gram-negative bacteria.</title>
        <authorList>
            <person name="Machado H."/>
            <person name="Sonnenschein E.C."/>
            <person name="Melchiorsen J."/>
            <person name="Gram L."/>
        </authorList>
    </citation>
    <scope>NUCLEOTIDE SEQUENCE [LARGE SCALE GENOMIC DNA]</scope>
    <source>
        <strain evidence="1 2">S4054</strain>
    </source>
</reference>
<comment type="caution">
    <text evidence="1">The sequence shown here is derived from an EMBL/GenBank/DDBJ whole genome shotgun (WGS) entry which is preliminary data.</text>
</comment>
<protein>
    <submittedName>
        <fullName evidence="1">Uncharacterized protein</fullName>
    </submittedName>
</protein>